<dbReference type="Pfam" id="PF13952">
    <property type="entry name" value="DUF4216"/>
    <property type="match status" value="1"/>
</dbReference>
<accession>A0A5D3DYV1</accession>
<dbReference type="AlphaFoldDB" id="A0A5D3DYV1"/>
<feature type="domain" description="DUF4216" evidence="1">
    <location>
        <begin position="377"/>
        <end position="440"/>
    </location>
</feature>
<dbReference type="InterPro" id="IPR004242">
    <property type="entry name" value="Transposase_21"/>
</dbReference>
<evidence type="ECO:0000313" key="3">
    <source>
        <dbReference type="EMBL" id="TYK28559.1"/>
    </source>
</evidence>
<dbReference type="Pfam" id="PF02992">
    <property type="entry name" value="Transposase_21"/>
    <property type="match status" value="1"/>
</dbReference>
<dbReference type="Proteomes" id="UP000321947">
    <property type="component" value="Unassembled WGS sequence"/>
</dbReference>
<dbReference type="PANTHER" id="PTHR48258">
    <property type="entry name" value="DUF4218 DOMAIN-CONTAINING PROTEIN-RELATED"/>
    <property type="match status" value="1"/>
</dbReference>
<gene>
    <name evidence="3" type="ORF">E5676_scaffold629G002060</name>
</gene>
<protein>
    <recommendedName>
        <fullName evidence="5">DUF4218 domain-containing protein</fullName>
    </recommendedName>
</protein>
<organism evidence="3 4">
    <name type="scientific">Cucumis melo var. makuwa</name>
    <name type="common">Oriental melon</name>
    <dbReference type="NCBI Taxonomy" id="1194695"/>
    <lineage>
        <taxon>Eukaryota</taxon>
        <taxon>Viridiplantae</taxon>
        <taxon>Streptophyta</taxon>
        <taxon>Embryophyta</taxon>
        <taxon>Tracheophyta</taxon>
        <taxon>Spermatophyta</taxon>
        <taxon>Magnoliopsida</taxon>
        <taxon>eudicotyledons</taxon>
        <taxon>Gunneridae</taxon>
        <taxon>Pentapetalae</taxon>
        <taxon>rosids</taxon>
        <taxon>fabids</taxon>
        <taxon>Cucurbitales</taxon>
        <taxon>Cucurbitaceae</taxon>
        <taxon>Benincaseae</taxon>
        <taxon>Cucumis</taxon>
    </lineage>
</organism>
<dbReference type="Pfam" id="PF13960">
    <property type="entry name" value="DUF4218"/>
    <property type="match status" value="1"/>
</dbReference>
<dbReference type="InterPro" id="IPR025452">
    <property type="entry name" value="DUF4218"/>
</dbReference>
<sequence>MLTLLIPGPKQPGNDFDIFLQPLIDDLKLLWDGVEVYDVVNKSNFNLRAMLIWTINDFPAYGNLARRFLPPSHPYRRKKSWFDGKVEDRKVPRITNENAIDTQLKDFQNLLGKVDKKKRKRQKELKRMWKKRSIFFDLPYWKELVLRHNLDIMHVEKNRYFPPSFFDIMTHLVIHLGHEVRLCGPVQFRWMYPFKRYMKTLKGFVRNQSRPEGCIAERYLAEECILFYKNCVQGSTRLDDKQRRNEEFNNDIILEGRPISTGKEITLSDEVLNLAHQYVLFNTKAVEPYIEMHRNELILSNKRLANDDTQVMKVHSEQFPIWLKEKKRLRYIEMACKWTTQDRNVIFRLSDGDGSPKIDVVIYYGVLTEIILLDYYVYRLPMFKCDWAKIHNGVKVDDGFTLVNLHQNQSQFSSEPYILASQAKQVFYARENDNSPWYIVLKAPPRGFHELDKYDENVDTSFVGDGSSLALDDIDDEFECATIHGTIVKASYYDYLQLTVIL</sequence>
<dbReference type="EMBL" id="SSTD01002102">
    <property type="protein sequence ID" value="TYK28559.1"/>
    <property type="molecule type" value="Genomic_DNA"/>
</dbReference>
<reference evidence="3 4" key="1">
    <citation type="submission" date="2019-08" db="EMBL/GenBank/DDBJ databases">
        <title>Draft genome sequences of two oriental melons (Cucumis melo L. var makuwa).</title>
        <authorList>
            <person name="Kwon S.-Y."/>
        </authorList>
    </citation>
    <scope>NUCLEOTIDE SEQUENCE [LARGE SCALE GENOMIC DNA]</scope>
    <source>
        <strain evidence="4">cv. Chang Bougi</strain>
        <tissue evidence="3">Leaf</tissue>
    </source>
</reference>
<evidence type="ECO:0000259" key="2">
    <source>
        <dbReference type="Pfam" id="PF13960"/>
    </source>
</evidence>
<dbReference type="InterPro" id="IPR025312">
    <property type="entry name" value="DUF4216"/>
</dbReference>
<evidence type="ECO:0000313" key="4">
    <source>
        <dbReference type="Proteomes" id="UP000321947"/>
    </source>
</evidence>
<dbReference type="PANTHER" id="PTHR48258:SF3">
    <property type="entry name" value="FK506-BINDING PROTEIN 4-LIKE ISOFORM X1"/>
    <property type="match status" value="1"/>
</dbReference>
<feature type="domain" description="DUF4218" evidence="2">
    <location>
        <begin position="156"/>
        <end position="245"/>
    </location>
</feature>
<proteinExistence type="predicted"/>
<evidence type="ECO:0000259" key="1">
    <source>
        <dbReference type="Pfam" id="PF13952"/>
    </source>
</evidence>
<evidence type="ECO:0008006" key="5">
    <source>
        <dbReference type="Google" id="ProtNLM"/>
    </source>
</evidence>
<name>A0A5D3DYV1_CUCMM</name>
<comment type="caution">
    <text evidence="3">The sequence shown here is derived from an EMBL/GenBank/DDBJ whole genome shotgun (WGS) entry which is preliminary data.</text>
</comment>